<keyword evidence="4 10" id="KW-0812">Transmembrane</keyword>
<dbReference type="SUPFAM" id="SSF56935">
    <property type="entry name" value="Porins"/>
    <property type="match status" value="1"/>
</dbReference>
<keyword evidence="9 10" id="KW-0998">Cell outer membrane</keyword>
<dbReference type="InterPro" id="IPR036942">
    <property type="entry name" value="Beta-barrel_TonB_sf"/>
</dbReference>
<evidence type="ECO:0000256" key="3">
    <source>
        <dbReference type="ARBA" id="ARBA00022452"/>
    </source>
</evidence>
<dbReference type="InterPro" id="IPR000531">
    <property type="entry name" value="Beta-barrel_TonB"/>
</dbReference>
<dbReference type="PANTHER" id="PTHR30069:SF29">
    <property type="entry name" value="HEMOGLOBIN AND HEMOGLOBIN-HAPTOGLOBIN-BINDING PROTEIN 1-RELATED"/>
    <property type="match status" value="1"/>
</dbReference>
<dbReference type="PROSITE" id="PS52016">
    <property type="entry name" value="TONB_DEPENDENT_REC_3"/>
    <property type="match status" value="1"/>
</dbReference>
<feature type="domain" description="TonB-dependent receptor-like beta-barrel" evidence="12">
    <location>
        <begin position="219"/>
        <end position="654"/>
    </location>
</feature>
<keyword evidence="15" id="KW-1185">Reference proteome</keyword>
<comment type="caution">
    <text evidence="14">The sequence shown here is derived from an EMBL/GenBank/DDBJ whole genome shotgun (WGS) entry which is preliminary data.</text>
</comment>
<gene>
    <name evidence="14" type="ORF">VRU49_05110</name>
</gene>
<reference evidence="14 15" key="1">
    <citation type="submission" date="2024-01" db="EMBL/GenBank/DDBJ databases">
        <title>Pedobacter sp. nov., isolated from oil-contaminated soil.</title>
        <authorList>
            <person name="Le N.T.T."/>
        </authorList>
    </citation>
    <scope>NUCLEOTIDE SEQUENCE [LARGE SCALE GENOMIC DNA]</scope>
    <source>
        <strain evidence="14 15">VNH31</strain>
    </source>
</reference>
<name>A0ABU7H0F4_9SPHI</name>
<dbReference type="InterPro" id="IPR039426">
    <property type="entry name" value="TonB-dep_rcpt-like"/>
</dbReference>
<evidence type="ECO:0000256" key="9">
    <source>
        <dbReference type="ARBA" id="ARBA00023237"/>
    </source>
</evidence>
<sequence>MKYKGYMLAKGIVGLLFFAVPCISYAQEIDTLLKIDEVTINAYLGEQKLIKVPTSVSILSTKQLERSSKYSMVNLLNTAPGVRMEERTPGSYRLSIRGSLLRSPFGVRNIKVYYNDVPLTDAGGNTYLNAIDPSVLNKITILKGPDGSLFGANSGGVVLLNSGLLHTSKISANINFGGFGALNQNLGLRKDYKNHSFTLQQSFQEFKGYREHSSMFRRFFQFSDNMTYGGNNSMKIFGFYSHLNYKTPGGLTFSQFESNPRLSRPATATLPSAIEQNIGIDNKMFLGGLVNEVFISKSLKNVTSVFGGQVNFKNPFITNYEQRLERNLGGRSYFQWFSNDERNWRLNLGMEVQTTSAAIKNFDNVKGIKGNPQIFDQVNSTQSFVFLRYESQLTKRLNVEAGVSLNFYKFKFLNQFPLQQNDFNNRSFNAQWMPKLGLNYELNEGLNWRSSVSRGYSTPTIAEIRPSDNRINTNLQPEVGINYESGFRYNSASGVLNLDVSYYVFKLQKSIVNRRLPNETDYFINSGGTDQQGVEGRLNLKVLKFRKDRLVNELLVNQSFTYNQFKFRDYAVNGVNYSGNQLTGTPVWNVVHSMEIGFLNNAFLYLQHQFTDRIPLNDANLIWAPNYHLMQAKLGYNWNRRDYKLQLFVSGDNLLNKSYSLGNDLNAIGNRFYNPAPARNFSFGLNFNL</sequence>
<keyword evidence="3 10" id="KW-1134">Transmembrane beta strand</keyword>
<evidence type="ECO:0000256" key="6">
    <source>
        <dbReference type="ARBA" id="ARBA00023077"/>
    </source>
</evidence>
<evidence type="ECO:0000259" key="13">
    <source>
        <dbReference type="Pfam" id="PF07715"/>
    </source>
</evidence>
<accession>A0ABU7H0F4</accession>
<protein>
    <submittedName>
        <fullName evidence="14">TonB-dependent receptor</fullName>
    </submittedName>
</protein>
<dbReference type="RefSeq" id="WP_330145707.1">
    <property type="nucleotide sequence ID" value="NZ_JAZDQU010000001.1"/>
</dbReference>
<keyword evidence="6 11" id="KW-0798">TonB box</keyword>
<dbReference type="Proteomes" id="UP001337681">
    <property type="component" value="Unassembled WGS sequence"/>
</dbReference>
<keyword evidence="7 10" id="KW-0472">Membrane</keyword>
<proteinExistence type="inferred from homology"/>
<dbReference type="InterPro" id="IPR037066">
    <property type="entry name" value="Plug_dom_sf"/>
</dbReference>
<dbReference type="PANTHER" id="PTHR30069">
    <property type="entry name" value="TONB-DEPENDENT OUTER MEMBRANE RECEPTOR"/>
    <property type="match status" value="1"/>
</dbReference>
<dbReference type="Pfam" id="PF07715">
    <property type="entry name" value="Plug"/>
    <property type="match status" value="1"/>
</dbReference>
<evidence type="ECO:0000313" key="14">
    <source>
        <dbReference type="EMBL" id="MEE1884797.1"/>
    </source>
</evidence>
<evidence type="ECO:0000256" key="7">
    <source>
        <dbReference type="ARBA" id="ARBA00023136"/>
    </source>
</evidence>
<evidence type="ECO:0000313" key="15">
    <source>
        <dbReference type="Proteomes" id="UP001337681"/>
    </source>
</evidence>
<organism evidence="14 15">
    <name type="scientific">Pedobacter flavus</name>
    <dbReference type="NCBI Taxonomy" id="3113906"/>
    <lineage>
        <taxon>Bacteria</taxon>
        <taxon>Pseudomonadati</taxon>
        <taxon>Bacteroidota</taxon>
        <taxon>Sphingobacteriia</taxon>
        <taxon>Sphingobacteriales</taxon>
        <taxon>Sphingobacteriaceae</taxon>
        <taxon>Pedobacter</taxon>
    </lineage>
</organism>
<evidence type="ECO:0000256" key="5">
    <source>
        <dbReference type="ARBA" id="ARBA00022729"/>
    </source>
</evidence>
<dbReference type="Gene3D" id="2.170.130.10">
    <property type="entry name" value="TonB-dependent receptor, plug domain"/>
    <property type="match status" value="1"/>
</dbReference>
<comment type="similarity">
    <text evidence="10 11">Belongs to the TonB-dependent receptor family.</text>
</comment>
<evidence type="ECO:0000259" key="12">
    <source>
        <dbReference type="Pfam" id="PF00593"/>
    </source>
</evidence>
<evidence type="ECO:0000256" key="4">
    <source>
        <dbReference type="ARBA" id="ARBA00022692"/>
    </source>
</evidence>
<comment type="subcellular location">
    <subcellularLocation>
        <location evidence="1 10">Cell outer membrane</location>
        <topology evidence="1 10">Multi-pass membrane protein</topology>
    </subcellularLocation>
</comment>
<evidence type="ECO:0000256" key="8">
    <source>
        <dbReference type="ARBA" id="ARBA00023170"/>
    </source>
</evidence>
<evidence type="ECO:0000256" key="10">
    <source>
        <dbReference type="PROSITE-ProRule" id="PRU01360"/>
    </source>
</evidence>
<dbReference type="Gene3D" id="2.40.170.20">
    <property type="entry name" value="TonB-dependent receptor, beta-barrel domain"/>
    <property type="match status" value="1"/>
</dbReference>
<evidence type="ECO:0000256" key="11">
    <source>
        <dbReference type="RuleBase" id="RU003357"/>
    </source>
</evidence>
<evidence type="ECO:0000256" key="1">
    <source>
        <dbReference type="ARBA" id="ARBA00004571"/>
    </source>
</evidence>
<keyword evidence="5" id="KW-0732">Signal</keyword>
<feature type="domain" description="TonB-dependent receptor plug" evidence="13">
    <location>
        <begin position="49"/>
        <end position="157"/>
    </location>
</feature>
<dbReference type="EMBL" id="JAZDQU010000001">
    <property type="protein sequence ID" value="MEE1884797.1"/>
    <property type="molecule type" value="Genomic_DNA"/>
</dbReference>
<keyword evidence="8 14" id="KW-0675">Receptor</keyword>
<dbReference type="Pfam" id="PF00593">
    <property type="entry name" value="TonB_dep_Rec_b-barrel"/>
    <property type="match status" value="1"/>
</dbReference>
<keyword evidence="2 10" id="KW-0813">Transport</keyword>
<evidence type="ECO:0000256" key="2">
    <source>
        <dbReference type="ARBA" id="ARBA00022448"/>
    </source>
</evidence>
<dbReference type="InterPro" id="IPR012910">
    <property type="entry name" value="Plug_dom"/>
</dbReference>